<dbReference type="PANTHER" id="PTHR28588:SF1">
    <property type="entry name" value="HAUS AUGMIN-LIKE COMPLEX SUBUNIT 5"/>
    <property type="match status" value="1"/>
</dbReference>
<evidence type="ECO:0000256" key="1">
    <source>
        <dbReference type="SAM" id="Coils"/>
    </source>
</evidence>
<keyword evidence="3" id="KW-1185">Reference proteome</keyword>
<dbReference type="AlphaFoldDB" id="A0A6A5E9B5"/>
<dbReference type="EMBL" id="VHII01000009">
    <property type="protein sequence ID" value="KAF1385697.1"/>
    <property type="molecule type" value="Genomic_DNA"/>
</dbReference>
<proteinExistence type="predicted"/>
<evidence type="ECO:0000313" key="2">
    <source>
        <dbReference type="EMBL" id="KAF1385697.1"/>
    </source>
</evidence>
<keyword evidence="1" id="KW-0175">Coiled coil</keyword>
<gene>
    <name evidence="2" type="ORF">PFLUV_G00110490</name>
</gene>
<dbReference type="Pfam" id="PF14817">
    <property type="entry name" value="HAUS5"/>
    <property type="match status" value="1"/>
</dbReference>
<dbReference type="GO" id="GO:0007098">
    <property type="term" value="P:centrosome cycle"/>
    <property type="evidence" value="ECO:0007669"/>
    <property type="project" value="TreeGrafter"/>
</dbReference>
<dbReference type="GO" id="GO:0005813">
    <property type="term" value="C:centrosome"/>
    <property type="evidence" value="ECO:0007669"/>
    <property type="project" value="TreeGrafter"/>
</dbReference>
<accession>A0A6A5E9B5</accession>
<dbReference type="Proteomes" id="UP000465112">
    <property type="component" value="Chromosome 9"/>
</dbReference>
<organism evidence="2 3">
    <name type="scientific">Perca fluviatilis</name>
    <name type="common">European perch</name>
    <dbReference type="NCBI Taxonomy" id="8168"/>
    <lineage>
        <taxon>Eukaryota</taxon>
        <taxon>Metazoa</taxon>
        <taxon>Chordata</taxon>
        <taxon>Craniata</taxon>
        <taxon>Vertebrata</taxon>
        <taxon>Euteleostomi</taxon>
        <taxon>Actinopterygii</taxon>
        <taxon>Neopterygii</taxon>
        <taxon>Teleostei</taxon>
        <taxon>Neoteleostei</taxon>
        <taxon>Acanthomorphata</taxon>
        <taxon>Eupercaria</taxon>
        <taxon>Perciformes</taxon>
        <taxon>Percoidei</taxon>
        <taxon>Percidae</taxon>
        <taxon>Percinae</taxon>
        <taxon>Perca</taxon>
    </lineage>
</organism>
<sequence length="689" mass="79366">MFTVILRVLRSISVDYLYSSKIASSTRTEMADRNLVREMKRWATEEFNLSPDSLPNDSYFKTLCIGTGKSLWKYIIQHVFHQRNVRIMRGNLQWYKVLQHKELKEAEGQSDAAKQRELQRKIEQLRAEITHLDSQISGTEDQLATQEQSISHTWTQLEDSWRRELLLQAFRQRCILGRKVLSDDTLTVSGHSQALEQLARKAEIEVLFDNKPSSSSDGDSLNSKVVAEAQVLREVRQLCDDRVHFYQSLQESELKTMHSATKHMTREQRTAMFQYWLSAVENLLGDYPPNHILLALEGLASREQNELEKKLASLDVTQDVTALRFRYESNHLLDMSTEEDNELPSVKSLLEVAWEEVEQSLVELAQTRSRVQQLQNQLQARKKEVEQEVSGIADELHIDTLALSALEVELQCVMQAATRDHIRDRCIQLDQHARSRQEALRNLHSQWQSILDFRQLVVLRQEHIRGLIKGNSTAKMELIRLHTELQGFVQGKLVPQFEVVTTAASSQRNSISKEARQLGTVSLLALDRRTVEGMQRIPASWLSIHRLQSPTFSSLCQSMAFPQYRAPEELCSHARSQQLELHFLQQLQQLHSATLQKIQKETKLLHASDQKALLSRIVEEDQKLLEALVPRVRGLTQRSAQGLSYGAQVKTAISYWWDRPAQHVLPEVRKGGLTFQQWLQRWKLAAKAS</sequence>
<dbReference type="GO" id="GO:0070652">
    <property type="term" value="C:HAUS complex"/>
    <property type="evidence" value="ECO:0007669"/>
    <property type="project" value="InterPro"/>
</dbReference>
<name>A0A6A5E9B5_PERFL</name>
<reference evidence="2 3" key="1">
    <citation type="submission" date="2019-06" db="EMBL/GenBank/DDBJ databases">
        <title>A chromosome-scale genome assembly of the European perch, Perca fluviatilis.</title>
        <authorList>
            <person name="Roques C."/>
            <person name="Zahm M."/>
            <person name="Cabau C."/>
            <person name="Klopp C."/>
            <person name="Bouchez O."/>
            <person name="Donnadieu C."/>
            <person name="Kuhl H."/>
            <person name="Gislard M."/>
            <person name="Guendouz S."/>
            <person name="Journot L."/>
            <person name="Haffray P."/>
            <person name="Bestin A."/>
            <person name="Morvezen R."/>
            <person name="Feron R."/>
            <person name="Wen M."/>
            <person name="Jouanno E."/>
            <person name="Herpin A."/>
            <person name="Schartl M."/>
            <person name="Postlethwait J."/>
            <person name="Schaerlinger B."/>
            <person name="Chardard D."/>
            <person name="Lecocq T."/>
            <person name="Poncet C."/>
            <person name="Jaffrelo L."/>
            <person name="Lampietro C."/>
            <person name="Guiguen Y."/>
        </authorList>
    </citation>
    <scope>NUCLEOTIDE SEQUENCE [LARGE SCALE GENOMIC DNA]</scope>
    <source>
        <tissue evidence="2">Blood</tissue>
    </source>
</reference>
<dbReference type="PANTHER" id="PTHR28588">
    <property type="entry name" value="HAUS AUGMIN-LIKE COMPLEX SUBUNIT 5"/>
    <property type="match status" value="1"/>
</dbReference>
<dbReference type="InterPro" id="IPR029131">
    <property type="entry name" value="HAUS5"/>
</dbReference>
<feature type="coiled-coil region" evidence="1">
    <location>
        <begin position="115"/>
        <end position="142"/>
    </location>
</feature>
<evidence type="ECO:0000313" key="3">
    <source>
        <dbReference type="Proteomes" id="UP000465112"/>
    </source>
</evidence>
<dbReference type="GO" id="GO:0051225">
    <property type="term" value="P:spindle assembly"/>
    <property type="evidence" value="ECO:0007669"/>
    <property type="project" value="InterPro"/>
</dbReference>
<comment type="caution">
    <text evidence="2">The sequence shown here is derived from an EMBL/GenBank/DDBJ whole genome shotgun (WGS) entry which is preliminary data.</text>
</comment>
<feature type="coiled-coil region" evidence="1">
    <location>
        <begin position="357"/>
        <end position="395"/>
    </location>
</feature>
<protein>
    <submittedName>
        <fullName evidence="2">Uncharacterized protein</fullName>
    </submittedName>
</protein>